<accession>K1PUY4</accession>
<dbReference type="PROSITE" id="PS00518">
    <property type="entry name" value="ZF_RING_1"/>
    <property type="match status" value="1"/>
</dbReference>
<proteinExistence type="predicted"/>
<evidence type="ECO:0000256" key="1">
    <source>
        <dbReference type="ARBA" id="ARBA00022723"/>
    </source>
</evidence>
<dbReference type="InterPro" id="IPR011011">
    <property type="entry name" value="Znf_FYVE_PHD"/>
</dbReference>
<keyword evidence="2" id="KW-0863">Zinc-finger</keyword>
<dbReference type="Gene3D" id="3.30.40.10">
    <property type="entry name" value="Zinc/RING finger domain, C3HC4 (zinc finger)"/>
    <property type="match status" value="1"/>
</dbReference>
<dbReference type="SMART" id="SM00184">
    <property type="entry name" value="RING"/>
    <property type="match status" value="1"/>
</dbReference>
<dbReference type="AlphaFoldDB" id="K1PUY4"/>
<dbReference type="InterPro" id="IPR001841">
    <property type="entry name" value="Znf_RING"/>
</dbReference>
<evidence type="ECO:0000256" key="3">
    <source>
        <dbReference type="ARBA" id="ARBA00022833"/>
    </source>
</evidence>
<dbReference type="SUPFAM" id="SSF57903">
    <property type="entry name" value="FYVE/PHD zinc finger"/>
    <property type="match status" value="1"/>
</dbReference>
<dbReference type="EMBL" id="JH818859">
    <property type="protein sequence ID" value="EKC28137.1"/>
    <property type="molecule type" value="Genomic_DNA"/>
</dbReference>
<evidence type="ECO:0000256" key="2">
    <source>
        <dbReference type="ARBA" id="ARBA00022771"/>
    </source>
</evidence>
<dbReference type="InterPro" id="IPR027370">
    <property type="entry name" value="Znf-RING_euk"/>
</dbReference>
<dbReference type="Gene3D" id="3.30.160.60">
    <property type="entry name" value="Classic Zinc Finger"/>
    <property type="match status" value="1"/>
</dbReference>
<evidence type="ECO:0000313" key="4">
    <source>
        <dbReference type="EMBL" id="EKC28137.1"/>
    </source>
</evidence>
<dbReference type="HOGENOM" id="CLU_064161_0_0_1"/>
<dbReference type="PANTHER" id="PTHR25462:SF296">
    <property type="entry name" value="MEIOTIC P26, ISOFORM F"/>
    <property type="match status" value="1"/>
</dbReference>
<dbReference type="PANTHER" id="PTHR25462">
    <property type="entry name" value="BONUS, ISOFORM C-RELATED"/>
    <property type="match status" value="1"/>
</dbReference>
<dbReference type="InParanoid" id="K1PUY4"/>
<keyword evidence="1" id="KW-0479">Metal-binding</keyword>
<gene>
    <name evidence="4" type="ORF">CGI_10015780</name>
</gene>
<dbReference type="InterPro" id="IPR017907">
    <property type="entry name" value="Znf_RING_CS"/>
</dbReference>
<dbReference type="PROSITE" id="PS50089">
    <property type="entry name" value="ZF_RING_2"/>
    <property type="match status" value="1"/>
</dbReference>
<reference evidence="4" key="1">
    <citation type="journal article" date="2012" name="Nature">
        <title>The oyster genome reveals stress adaptation and complexity of shell formation.</title>
        <authorList>
            <person name="Zhang G."/>
            <person name="Fang X."/>
            <person name="Guo X."/>
            <person name="Li L."/>
            <person name="Luo R."/>
            <person name="Xu F."/>
            <person name="Yang P."/>
            <person name="Zhang L."/>
            <person name="Wang X."/>
            <person name="Qi H."/>
            <person name="Xiong Z."/>
            <person name="Que H."/>
            <person name="Xie Y."/>
            <person name="Holland P.W."/>
            <person name="Paps J."/>
            <person name="Zhu Y."/>
            <person name="Wu F."/>
            <person name="Chen Y."/>
            <person name="Wang J."/>
            <person name="Peng C."/>
            <person name="Meng J."/>
            <person name="Yang L."/>
            <person name="Liu J."/>
            <person name="Wen B."/>
            <person name="Zhang N."/>
            <person name="Huang Z."/>
            <person name="Zhu Q."/>
            <person name="Feng Y."/>
            <person name="Mount A."/>
            <person name="Hedgecock D."/>
            <person name="Xu Z."/>
            <person name="Liu Y."/>
            <person name="Domazet-Loso T."/>
            <person name="Du Y."/>
            <person name="Sun X."/>
            <person name="Zhang S."/>
            <person name="Liu B."/>
            <person name="Cheng P."/>
            <person name="Jiang X."/>
            <person name="Li J."/>
            <person name="Fan D."/>
            <person name="Wang W."/>
            <person name="Fu W."/>
            <person name="Wang T."/>
            <person name="Wang B."/>
            <person name="Zhang J."/>
            <person name="Peng Z."/>
            <person name="Li Y."/>
            <person name="Li N."/>
            <person name="Wang J."/>
            <person name="Chen M."/>
            <person name="He Y."/>
            <person name="Tan F."/>
            <person name="Song X."/>
            <person name="Zheng Q."/>
            <person name="Huang R."/>
            <person name="Yang H."/>
            <person name="Du X."/>
            <person name="Chen L."/>
            <person name="Yang M."/>
            <person name="Gaffney P.M."/>
            <person name="Wang S."/>
            <person name="Luo L."/>
            <person name="She Z."/>
            <person name="Ming Y."/>
            <person name="Huang W."/>
            <person name="Zhang S."/>
            <person name="Huang B."/>
            <person name="Zhang Y."/>
            <person name="Qu T."/>
            <person name="Ni P."/>
            <person name="Miao G."/>
            <person name="Wang J."/>
            <person name="Wang Q."/>
            <person name="Steinberg C.E."/>
            <person name="Wang H."/>
            <person name="Li N."/>
            <person name="Qian L."/>
            <person name="Zhang G."/>
            <person name="Li Y."/>
            <person name="Yang H."/>
            <person name="Liu X."/>
            <person name="Wang J."/>
            <person name="Yin Y."/>
            <person name="Wang J."/>
        </authorList>
    </citation>
    <scope>NUCLEOTIDE SEQUENCE [LARGE SCALE GENOMIC DNA]</scope>
    <source>
        <strain evidence="4">05x7-T-G4-1.051#20</strain>
    </source>
</reference>
<protein>
    <submittedName>
        <fullName evidence="4">Tripartite motif-containing protein 56</fullName>
    </submittedName>
</protein>
<dbReference type="InterPro" id="IPR000315">
    <property type="entry name" value="Znf_B-box"/>
</dbReference>
<name>K1PUY4_MAGGI</name>
<dbReference type="PROSITE" id="PS50119">
    <property type="entry name" value="ZF_BBOX"/>
    <property type="match status" value="2"/>
</dbReference>
<dbReference type="SUPFAM" id="SSF57850">
    <property type="entry name" value="RING/U-box"/>
    <property type="match status" value="1"/>
</dbReference>
<dbReference type="GO" id="GO:0008270">
    <property type="term" value="F:zinc ion binding"/>
    <property type="evidence" value="ECO:0007669"/>
    <property type="project" value="UniProtKB-KW"/>
</dbReference>
<dbReference type="InterPro" id="IPR013083">
    <property type="entry name" value="Znf_RING/FYVE/PHD"/>
</dbReference>
<organism evidence="4">
    <name type="scientific">Magallana gigas</name>
    <name type="common">Pacific oyster</name>
    <name type="synonym">Crassostrea gigas</name>
    <dbReference type="NCBI Taxonomy" id="29159"/>
    <lineage>
        <taxon>Eukaryota</taxon>
        <taxon>Metazoa</taxon>
        <taxon>Spiralia</taxon>
        <taxon>Lophotrochozoa</taxon>
        <taxon>Mollusca</taxon>
        <taxon>Bivalvia</taxon>
        <taxon>Autobranchia</taxon>
        <taxon>Pteriomorphia</taxon>
        <taxon>Ostreida</taxon>
        <taxon>Ostreoidea</taxon>
        <taxon>Ostreidae</taxon>
        <taxon>Magallana</taxon>
    </lineage>
</organism>
<sequence length="199" mass="22666">MAKSKLENLPGSDDKFRCPIYLEEVRNPKYLPCYHTFCKSCIQTYILSTAACSGDNSTRTIQCPVCRKSIQAPSDGASSEEWACSLPEDKLILSMSVDSDRSENKYCMFCHRNDKTVEAKHWCKTCTETICDDCKSFHYFVPMLQGHKIVCLSDVEDLKNNIEIDEPCLVHKGKYIEVFCQDHGQLCCSICFATKHRTC</sequence>
<dbReference type="InterPro" id="IPR047153">
    <property type="entry name" value="TRIM45/56/19-like"/>
</dbReference>
<dbReference type="Pfam" id="PF13445">
    <property type="entry name" value="zf-RING_UBOX"/>
    <property type="match status" value="1"/>
</dbReference>
<dbReference type="SUPFAM" id="SSF57845">
    <property type="entry name" value="B-box zinc-binding domain"/>
    <property type="match status" value="1"/>
</dbReference>
<keyword evidence="3" id="KW-0862">Zinc</keyword>